<keyword evidence="3" id="KW-0808">Transferase</keyword>
<dbReference type="InterPro" id="IPR040442">
    <property type="entry name" value="Pyrv_kinase-like_dom_sf"/>
</dbReference>
<dbReference type="GO" id="GO:0000287">
    <property type="term" value="F:magnesium ion binding"/>
    <property type="evidence" value="ECO:0007669"/>
    <property type="project" value="TreeGrafter"/>
</dbReference>
<reference evidence="4" key="1">
    <citation type="submission" date="2018-05" db="EMBL/GenBank/DDBJ databases">
        <authorList>
            <person name="Lanie J.A."/>
            <person name="Ng W.-L."/>
            <person name="Kazmierczak K.M."/>
            <person name="Andrzejewski T.M."/>
            <person name="Davidsen T.M."/>
            <person name="Wayne K.J."/>
            <person name="Tettelin H."/>
            <person name="Glass J.I."/>
            <person name="Rusch D."/>
            <person name="Podicherti R."/>
            <person name="Tsui H.-C.T."/>
            <person name="Winkler M.E."/>
        </authorList>
    </citation>
    <scope>NUCLEOTIDE SEQUENCE</scope>
</reference>
<evidence type="ECO:0000256" key="1">
    <source>
        <dbReference type="ARBA" id="ARBA00008676"/>
    </source>
</evidence>
<dbReference type="InterPro" id="IPR003700">
    <property type="entry name" value="Pantoate_hydroxy_MeTrfase"/>
</dbReference>
<dbReference type="GO" id="GO:0003864">
    <property type="term" value="F:3-methyl-2-oxobutanoate hydroxymethyltransferase activity"/>
    <property type="evidence" value="ECO:0007669"/>
    <property type="project" value="UniProtKB-EC"/>
</dbReference>
<dbReference type="Pfam" id="PF02548">
    <property type="entry name" value="Pantoate_transf"/>
    <property type="match status" value="1"/>
</dbReference>
<dbReference type="SUPFAM" id="SSF51621">
    <property type="entry name" value="Phosphoenolpyruvate/pyruvate domain"/>
    <property type="match status" value="1"/>
</dbReference>
<organism evidence="4">
    <name type="scientific">marine metagenome</name>
    <dbReference type="NCBI Taxonomy" id="408172"/>
    <lineage>
        <taxon>unclassified sequences</taxon>
        <taxon>metagenomes</taxon>
        <taxon>ecological metagenomes</taxon>
    </lineage>
</organism>
<dbReference type="PANTHER" id="PTHR20881:SF0">
    <property type="entry name" value="3-METHYL-2-OXOBUTANOATE HYDROXYMETHYLTRANSFERASE"/>
    <property type="match status" value="1"/>
</dbReference>
<dbReference type="EC" id="2.1.2.11" evidence="2"/>
<gene>
    <name evidence="4" type="ORF">METZ01_LOCUS328862</name>
</gene>
<dbReference type="AlphaFoldDB" id="A0A382PTP4"/>
<evidence type="ECO:0000256" key="3">
    <source>
        <dbReference type="ARBA" id="ARBA00022679"/>
    </source>
</evidence>
<dbReference type="GO" id="GO:0015940">
    <property type="term" value="P:pantothenate biosynthetic process"/>
    <property type="evidence" value="ECO:0007669"/>
    <property type="project" value="InterPro"/>
</dbReference>
<dbReference type="InterPro" id="IPR015813">
    <property type="entry name" value="Pyrv/PenolPyrv_kinase-like_dom"/>
</dbReference>
<dbReference type="Gene3D" id="3.20.20.60">
    <property type="entry name" value="Phosphoenolpyruvate-binding domains"/>
    <property type="match status" value="1"/>
</dbReference>
<accession>A0A382PTP4</accession>
<dbReference type="PANTHER" id="PTHR20881">
    <property type="entry name" value="3-METHYL-2-OXOBUTANOATE HYDROXYMETHYLTRANSFERASE"/>
    <property type="match status" value="1"/>
</dbReference>
<evidence type="ECO:0000256" key="2">
    <source>
        <dbReference type="ARBA" id="ARBA00012618"/>
    </source>
</evidence>
<evidence type="ECO:0000313" key="4">
    <source>
        <dbReference type="EMBL" id="SVC76008.1"/>
    </source>
</evidence>
<dbReference type="PIRSF" id="PIRSF000388">
    <property type="entry name" value="Pantoate_hydroxy_MeTrfase"/>
    <property type="match status" value="1"/>
</dbReference>
<protein>
    <recommendedName>
        <fullName evidence="2">3-methyl-2-oxobutanoate hydroxymethyltransferase</fullName>
        <ecNumber evidence="2">2.1.2.11</ecNumber>
    </recommendedName>
</protein>
<dbReference type="EMBL" id="UINC01109289">
    <property type="protein sequence ID" value="SVC76008.1"/>
    <property type="molecule type" value="Genomic_DNA"/>
</dbReference>
<comment type="similarity">
    <text evidence="1">Belongs to the PanB family.</text>
</comment>
<proteinExistence type="inferred from homology"/>
<name>A0A382PTP4_9ZZZZ</name>
<sequence length="281" mass="31907">MKKNLKRVFSINLQSGYRNYTVRDLLDLKGKKKLTQINVTSPEEAAAAEEAGIDLIIAGPPSPMKKIREAAPNTFFTCGLSFLEYESKESIVKKCFELIEIGLDSIHCGSWNINFIKYLSDFKIPIQGHVGFVPMRSTWTGGVKPFGKKSDEAMQIYHDIKEIEKTGAWAVEVECVPNEILSELTKTTKMLTISIGSGSEGDVQFLFAEDILGHSLIETPRHAKIYRNFNKVFQSMQNERISAFKEFKKDVSRNKYPAKKHSISIDKEELIKFIKFLKKLT</sequence>